<keyword evidence="3" id="KW-0677">Repeat</keyword>
<feature type="compositionally biased region" description="Acidic residues" evidence="8">
    <location>
        <begin position="870"/>
        <end position="882"/>
    </location>
</feature>
<sequence>MEPEEDNGCPSQGQNLHDLQNYLVTFNKEIESGDDVLSSMDVDGEVGDLYNPTSGSSLQEAGEPGVSGQFSSGFYSEQGILDSTLADESAQQMQSLVGGAEGDADISAAIKQEVGAMEMDAVQAQIAGFGDTQLSQGPLDVQAGAMSQGLIMTSLGDNLDPGAGKVIRIVSLGEDGQFLSMADGQQMRILSQEDLGISSDTLSSTDASLGIQGTDSVSVGTSSAGSSLLSTLAGTPSSSASGLVMDGGLGGVMVAAVSQPESRGAAQLFSLPGAGDGAQTRLVSLSQGATALTPEALQMSGLLPTESLGGELGYQTITIMPSELNQTGDMNYVLIMAPTDGGDKDMSSPINSQVLDLKQETQELSEEVVEINGEMKRVLRMVPKKYVSPLGPQLMCDYCSYTSPKRYLLTRHMKSHSEERPHKCSECNRGFKTPASLLNHVNTHTGTRPHKCKTCDAAFTTSGELVRHIRYRHTFEKPHRCPKCDYASVELSKLKRHMRSHTGERPYKCPHCPYASPDTYKLKRHLRIHTGEKPYECDVCHSRFTQSNSLKAHKLIHTGNKPVFQCNLCPTTCGRKTDLKIHFNKLHTVGSPLECKKCGKVFSDRYSYKQHVRSHDGDRCFKCEDCDFIANTERALDQHAAIHSGGKRFECNVCHASFNLRQMLEKHKQWCTLDLESLEDSSSTSTAKRKDTEEEASSGQSVLYKSPLGRPPGPSSNKEGPRGEDSNSNSAAESSSSSSGQPQGPPSASDTLHRNLLQDIRSGKLGDVPQVVIVHPDGSLEEISSKLPGAKLNLDDILSTLSSAERTDQSPGQSLPAPSVPEAEADPGAENGAVNLLSDDADSDKEEDLSSEAGDNGESSQCEAGTQAELESDTDSVEDEASMDSVPDKAGENHTDKRNVSEGSLVNSSGADGHQHPSVTMVTSAAAKASVMNPMISELNPSTLSVGVTMSGAAPPPPLVSISIPPLSTSSTTLPMVSVLPPISASVAGEVASGSSVSQDKDAASGTGSNSNPQYAVIKGYTYMGDNSDQPTFVNLAVDRDSVMNLFMSLGQHAAVGGQSLSLPVTAAAEMAGGATSAAHASLALEGTAAAAPTEEGGSAIPATVQLSELTSFPNVSASFVLGPSEIGTVKLSDTNTDQGVGGTGKDKVDQGSDRTESAGQVSVVQLRTVQDSSSSDGNEREQCGEGEELSSSGFEAEGENNSSDREDEFGEPKSLSSSSTSTVVSVNVSLTNADVSKSRRISEKRSGNSPSSDQSGKSRSAPHNVQQQNQEEQRKNSNVVTGKMDLVSPKNVKETIKVEVAAEDSSKLVQKRQGRKRSAADPSLVMSGKRVRKALVKVSL</sequence>
<evidence type="ECO:0000313" key="11">
    <source>
        <dbReference type="RefSeq" id="XP_005096662.1"/>
    </source>
</evidence>
<evidence type="ECO:0000256" key="6">
    <source>
        <dbReference type="ARBA" id="ARBA00023242"/>
    </source>
</evidence>
<feature type="compositionally biased region" description="Polar residues" evidence="8">
    <location>
        <begin position="802"/>
        <end position="813"/>
    </location>
</feature>
<feature type="compositionally biased region" description="Low complexity" evidence="8">
    <location>
        <begin position="726"/>
        <end position="750"/>
    </location>
</feature>
<gene>
    <name evidence="11" type="primary">LOC101849454</name>
</gene>
<dbReference type="SUPFAM" id="SSF57667">
    <property type="entry name" value="beta-beta-alpha zinc fingers"/>
    <property type="match status" value="5"/>
</dbReference>
<dbReference type="PANTHER" id="PTHR24393">
    <property type="entry name" value="ZINC FINGER PROTEIN"/>
    <property type="match status" value="1"/>
</dbReference>
<evidence type="ECO:0000256" key="8">
    <source>
        <dbReference type="SAM" id="MobiDB-lite"/>
    </source>
</evidence>
<feature type="domain" description="C2H2-type" evidence="9">
    <location>
        <begin position="507"/>
        <end position="534"/>
    </location>
</feature>
<feature type="compositionally biased region" description="Basic and acidic residues" evidence="8">
    <location>
        <begin position="1145"/>
        <end position="1157"/>
    </location>
</feature>
<feature type="compositionally biased region" description="Acidic residues" evidence="8">
    <location>
        <begin position="839"/>
        <end position="850"/>
    </location>
</feature>
<name>A0ABM0JLS1_APLCA</name>
<feature type="compositionally biased region" description="Polar residues" evidence="8">
    <location>
        <begin position="1248"/>
        <end position="1281"/>
    </location>
</feature>
<dbReference type="Pfam" id="PF00096">
    <property type="entry name" value="zf-C2H2"/>
    <property type="match status" value="3"/>
</dbReference>
<feature type="compositionally biased region" description="Polar residues" evidence="8">
    <location>
        <begin position="1158"/>
        <end position="1177"/>
    </location>
</feature>
<feature type="domain" description="C2H2-type" evidence="9">
    <location>
        <begin position="422"/>
        <end position="449"/>
    </location>
</feature>
<feature type="region of interest" description="Disordered" evidence="8">
    <location>
        <begin position="40"/>
        <end position="69"/>
    </location>
</feature>
<feature type="region of interest" description="Disordered" evidence="8">
    <location>
        <begin position="802"/>
        <end position="917"/>
    </location>
</feature>
<feature type="domain" description="C2H2-type" evidence="9">
    <location>
        <begin position="621"/>
        <end position="648"/>
    </location>
</feature>
<keyword evidence="6" id="KW-0539">Nucleus</keyword>
<organism evidence="10 11">
    <name type="scientific">Aplysia californica</name>
    <name type="common">California sea hare</name>
    <dbReference type="NCBI Taxonomy" id="6500"/>
    <lineage>
        <taxon>Eukaryota</taxon>
        <taxon>Metazoa</taxon>
        <taxon>Spiralia</taxon>
        <taxon>Lophotrochozoa</taxon>
        <taxon>Mollusca</taxon>
        <taxon>Gastropoda</taxon>
        <taxon>Heterobranchia</taxon>
        <taxon>Euthyneura</taxon>
        <taxon>Tectipleura</taxon>
        <taxon>Aplysiida</taxon>
        <taxon>Aplysioidea</taxon>
        <taxon>Aplysiidae</taxon>
        <taxon>Aplysia</taxon>
    </lineage>
</organism>
<dbReference type="InterPro" id="IPR056438">
    <property type="entry name" value="Znf-C2H2_CTCF"/>
</dbReference>
<feature type="region of interest" description="Disordered" evidence="8">
    <location>
        <begin position="1305"/>
        <end position="1326"/>
    </location>
</feature>
<dbReference type="Gene3D" id="3.30.160.60">
    <property type="entry name" value="Classic Zinc Finger"/>
    <property type="match status" value="7"/>
</dbReference>
<dbReference type="SMART" id="SM00355">
    <property type="entry name" value="ZnF_C2H2"/>
    <property type="match status" value="10"/>
</dbReference>
<proteinExistence type="predicted"/>
<evidence type="ECO:0000256" key="2">
    <source>
        <dbReference type="ARBA" id="ARBA00022723"/>
    </source>
</evidence>
<keyword evidence="2" id="KW-0479">Metal-binding</keyword>
<dbReference type="PROSITE" id="PS00028">
    <property type="entry name" value="ZINC_FINGER_C2H2_1"/>
    <property type="match status" value="5"/>
</dbReference>
<feature type="domain" description="C2H2-type" evidence="9">
    <location>
        <begin position="394"/>
        <end position="421"/>
    </location>
</feature>
<feature type="domain" description="C2H2-type" evidence="9">
    <location>
        <begin position="564"/>
        <end position="592"/>
    </location>
</feature>
<dbReference type="InterPro" id="IPR036236">
    <property type="entry name" value="Znf_C2H2_sf"/>
</dbReference>
<feature type="compositionally biased region" description="Basic and acidic residues" evidence="8">
    <location>
        <begin position="1237"/>
        <end position="1247"/>
    </location>
</feature>
<evidence type="ECO:0000256" key="1">
    <source>
        <dbReference type="ARBA" id="ARBA00004123"/>
    </source>
</evidence>
<feature type="compositionally biased region" description="Basic and acidic residues" evidence="8">
    <location>
        <begin position="886"/>
        <end position="900"/>
    </location>
</feature>
<dbReference type="PANTHER" id="PTHR24393:SF34">
    <property type="entry name" value="PR_SET DOMAIN 13"/>
    <property type="match status" value="1"/>
</dbReference>
<evidence type="ECO:0000256" key="4">
    <source>
        <dbReference type="ARBA" id="ARBA00022771"/>
    </source>
</evidence>
<accession>A0ABM0JLS1</accession>
<comment type="subcellular location">
    <subcellularLocation>
        <location evidence="1">Nucleus</location>
    </subcellularLocation>
</comment>
<dbReference type="Proteomes" id="UP000694888">
    <property type="component" value="Unplaced"/>
</dbReference>
<evidence type="ECO:0000259" key="9">
    <source>
        <dbReference type="PROSITE" id="PS50157"/>
    </source>
</evidence>
<feature type="domain" description="C2H2-type" evidence="9">
    <location>
        <begin position="479"/>
        <end position="506"/>
    </location>
</feature>
<evidence type="ECO:0000256" key="7">
    <source>
        <dbReference type="PROSITE-ProRule" id="PRU00042"/>
    </source>
</evidence>
<keyword evidence="4 7" id="KW-0863">Zinc-finger</keyword>
<dbReference type="PROSITE" id="PS50157">
    <property type="entry name" value="ZINC_FINGER_C2H2_2"/>
    <property type="match status" value="9"/>
</dbReference>
<keyword evidence="10" id="KW-1185">Reference proteome</keyword>
<evidence type="ECO:0000313" key="10">
    <source>
        <dbReference type="Proteomes" id="UP000694888"/>
    </source>
</evidence>
<evidence type="ECO:0000256" key="3">
    <source>
        <dbReference type="ARBA" id="ARBA00022737"/>
    </source>
</evidence>
<feature type="domain" description="C2H2-type" evidence="9">
    <location>
        <begin position="593"/>
        <end position="620"/>
    </location>
</feature>
<keyword evidence="5" id="KW-0862">Zinc</keyword>
<feature type="compositionally biased region" description="Polar residues" evidence="8">
    <location>
        <begin position="901"/>
        <end position="910"/>
    </location>
</feature>
<reference evidence="11" key="1">
    <citation type="submission" date="2025-08" db="UniProtKB">
        <authorList>
            <consortium name="RefSeq"/>
        </authorList>
    </citation>
    <scope>IDENTIFICATION</scope>
</reference>
<dbReference type="RefSeq" id="XP_005096662.1">
    <property type="nucleotide sequence ID" value="XM_005096605.3"/>
</dbReference>
<evidence type="ECO:0000256" key="5">
    <source>
        <dbReference type="ARBA" id="ARBA00022833"/>
    </source>
</evidence>
<dbReference type="GeneID" id="101849454"/>
<dbReference type="Pfam" id="PF23611">
    <property type="entry name" value="zf-C2H2_16"/>
    <property type="match status" value="1"/>
</dbReference>
<feature type="domain" description="C2H2-type" evidence="9">
    <location>
        <begin position="450"/>
        <end position="478"/>
    </location>
</feature>
<feature type="region of interest" description="Disordered" evidence="8">
    <location>
        <begin position="1129"/>
        <end position="1284"/>
    </location>
</feature>
<protein>
    <submittedName>
        <fullName evidence="11">Uncharacterized protein LOC101849454</fullName>
    </submittedName>
</protein>
<feature type="compositionally biased region" description="Low complexity" evidence="8">
    <location>
        <begin position="1215"/>
        <end position="1233"/>
    </location>
</feature>
<feature type="domain" description="C2H2-type" evidence="9">
    <location>
        <begin position="535"/>
        <end position="562"/>
    </location>
</feature>
<dbReference type="InterPro" id="IPR013087">
    <property type="entry name" value="Znf_C2H2_type"/>
</dbReference>
<feature type="region of interest" description="Disordered" evidence="8">
    <location>
        <begin position="681"/>
        <end position="751"/>
    </location>
</feature>